<comment type="caution">
    <text evidence="1">The sequence shown here is derived from an EMBL/GenBank/DDBJ whole genome shotgun (WGS) entry which is preliminary data.</text>
</comment>
<protein>
    <submittedName>
        <fullName evidence="1">Uncharacterized protein</fullName>
    </submittedName>
</protein>
<name>A0A1E4R4P9_9BACI</name>
<sequence length="149" mass="17295">MLTGQKHYNATEVLEIIDRYSHMKRALGFEVENPYANDIMVADYDNIGMPRGKYKISDPTPNQAFKNKSILPERLVKEYQCKIEFLDEYSIHLKRQRDITILHWKLSGMKTKHIAELEGITDRQIRNILRKIAETISDISAISDISNVS</sequence>
<organism evidence="1 2">
    <name type="scientific">Lysinibacillus fusiformis</name>
    <dbReference type="NCBI Taxonomy" id="28031"/>
    <lineage>
        <taxon>Bacteria</taxon>
        <taxon>Bacillati</taxon>
        <taxon>Bacillota</taxon>
        <taxon>Bacilli</taxon>
        <taxon>Bacillales</taxon>
        <taxon>Bacillaceae</taxon>
        <taxon>Lysinibacillus</taxon>
    </lineage>
</organism>
<dbReference type="AlphaFoldDB" id="A0A1E4R4P9"/>
<dbReference type="Proteomes" id="UP000094784">
    <property type="component" value="Unassembled WGS sequence"/>
</dbReference>
<dbReference type="RefSeq" id="WP_069480538.1">
    <property type="nucleotide sequence ID" value="NZ_KV766182.1"/>
</dbReference>
<dbReference type="EMBL" id="MECQ01000001">
    <property type="protein sequence ID" value="ODV55452.1"/>
    <property type="molecule type" value="Genomic_DNA"/>
</dbReference>
<reference evidence="1 2" key="1">
    <citation type="submission" date="2016-09" db="EMBL/GenBank/DDBJ databases">
        <title>Draft genome sequence of the soil isolate, Lysinibacillus fusiformis M5, a potential hypoxanthine producer.</title>
        <authorList>
            <person name="Gallegos-Monterrosa R."/>
            <person name="Maroti G."/>
            <person name="Balint B."/>
            <person name="Kovacs A.T."/>
        </authorList>
    </citation>
    <scope>NUCLEOTIDE SEQUENCE [LARGE SCALE GENOMIC DNA]</scope>
    <source>
        <strain evidence="1 2">M5</strain>
    </source>
</reference>
<gene>
    <name evidence="1" type="ORF">BG258_05810</name>
</gene>
<evidence type="ECO:0000313" key="2">
    <source>
        <dbReference type="Proteomes" id="UP000094784"/>
    </source>
</evidence>
<evidence type="ECO:0000313" key="1">
    <source>
        <dbReference type="EMBL" id="ODV55452.1"/>
    </source>
</evidence>
<accession>A0A1E4R4P9</accession>
<proteinExistence type="predicted"/>